<evidence type="ECO:0000256" key="1">
    <source>
        <dbReference type="ARBA" id="ARBA00022729"/>
    </source>
</evidence>
<keyword evidence="2" id="KW-0802">TPR repeat</keyword>
<dbReference type="InterPro" id="IPR019734">
    <property type="entry name" value="TPR_rpt"/>
</dbReference>
<sequence>MSNAPRSPFASRRSLSMILLAAGLSLLVGLTCWHRLGVANEKGGRGPEFVGSQTCAGCHAPQFQAWQGSQHAKSMQHARPGTVLGDFADATFTYAGIESRFYRRDGRFFVRTDGADGQLAEFEVRYTFGVEPLQQYLVEFADGRLQALSIAWDTRPASAGGQRWFHLYPDEQVGHRDELHWTRPSQNWNYMCADCHSTDLRKGYDAATDTFATRWAEINVGCEACHGPASKHLSWAREGGGDPGKGLTLLLDERRGSGWRRAIEQVTAHRATPLQGRKEQDVCAQCHSRRSQIAEGYHAGKPFLDHYRPALLQPGLYHLDGQQREEVFVSASFEQSRMHAAGVTCSDCHEPHGQKLRAEGNALCGQCHLPSHFDSPRHHFHPAGSPGAQCVSCHMPESTYMVIDPRRDHSLRIPRPDLSARLGTPNACNACHTEQSAEWAAQAIREHHPQPLEGYQRFADAWAADERNLPGASTALAKLLDDPAQPPLVRASAASRLHGHSERVAWPALRKALDDPSPLVRQAALGAFESLPASQRGEWLAPLLSDPVLGVRSEAARLLADVPLPESRQADYARALGEYEAALQLDADRADGRTALARLRSRQGRAAEAETQLQAALRLDPLYQPAYLELAELQRSAGGESQAEAVLRHGLAQRPQAALLHYALGLALVRQRRSGEALERFEQARQLAPEDPRFAYALALALRPSSPERALAVVEQVLREHPHESDLLWLAGVYSLEQGRPAAAAAYAERLLVVSPGSPKAMALLQKARSRSAGGDS</sequence>
<dbReference type="SMART" id="SM00028">
    <property type="entry name" value="TPR"/>
    <property type="match status" value="3"/>
</dbReference>
<gene>
    <name evidence="5" type="ORF">SAMN05216229_10330</name>
</gene>
<protein>
    <submittedName>
        <fullName evidence="5">HEAT repeat</fullName>
    </submittedName>
</protein>
<name>A0A1I5QWL5_9GAMM</name>
<evidence type="ECO:0000259" key="3">
    <source>
        <dbReference type="Pfam" id="PF09699"/>
    </source>
</evidence>
<accession>A0A1I5QWL5</accession>
<dbReference type="InterPro" id="IPR011989">
    <property type="entry name" value="ARM-like"/>
</dbReference>
<dbReference type="Pfam" id="PF13435">
    <property type="entry name" value="Cytochrome_C554"/>
    <property type="match status" value="2"/>
</dbReference>
<keyword evidence="6" id="KW-1185">Reference proteome</keyword>
<dbReference type="Pfam" id="PF13432">
    <property type="entry name" value="TPR_16"/>
    <property type="match status" value="2"/>
</dbReference>
<evidence type="ECO:0000313" key="5">
    <source>
        <dbReference type="EMBL" id="SFP50500.1"/>
    </source>
</evidence>
<dbReference type="Gene3D" id="1.25.10.10">
    <property type="entry name" value="Leucine-rich Repeat Variant"/>
    <property type="match status" value="1"/>
</dbReference>
<dbReference type="PANTHER" id="PTHR35038">
    <property type="entry name" value="DISSIMILATORY SULFITE REDUCTASE SIRA"/>
    <property type="match status" value="1"/>
</dbReference>
<proteinExistence type="predicted"/>
<dbReference type="InterPro" id="IPR010177">
    <property type="entry name" value="Paired_CXXCH_1"/>
</dbReference>
<dbReference type="PROSITE" id="PS50005">
    <property type="entry name" value="TPR"/>
    <property type="match status" value="1"/>
</dbReference>
<dbReference type="EMBL" id="FOXM01000003">
    <property type="protein sequence ID" value="SFP50500.1"/>
    <property type="molecule type" value="Genomic_DNA"/>
</dbReference>
<evidence type="ECO:0000313" key="6">
    <source>
        <dbReference type="Proteomes" id="UP000243084"/>
    </source>
</evidence>
<dbReference type="Gene3D" id="1.10.1130.10">
    <property type="entry name" value="Flavocytochrome C3, Chain A"/>
    <property type="match status" value="2"/>
</dbReference>
<dbReference type="InterPro" id="IPR004155">
    <property type="entry name" value="PBS_lyase_HEAT"/>
</dbReference>
<dbReference type="InterPro" id="IPR051829">
    <property type="entry name" value="Multiheme_Cytochr_ET"/>
</dbReference>
<dbReference type="SMART" id="SM00567">
    <property type="entry name" value="EZ_HEAT"/>
    <property type="match status" value="2"/>
</dbReference>
<dbReference type="InterPro" id="IPR036280">
    <property type="entry name" value="Multihaem_cyt_sf"/>
</dbReference>
<dbReference type="InterPro" id="IPR023155">
    <property type="entry name" value="Cyt_c-552/4"/>
</dbReference>
<dbReference type="InterPro" id="IPR011990">
    <property type="entry name" value="TPR-like_helical_dom_sf"/>
</dbReference>
<feature type="domain" description="Cytochrome c-552/4" evidence="4">
    <location>
        <begin position="54"/>
        <end position="79"/>
    </location>
</feature>
<feature type="domain" description="Cytochrome c-552/4" evidence="4">
    <location>
        <begin position="187"/>
        <end position="227"/>
    </location>
</feature>
<keyword evidence="1" id="KW-0732">Signal</keyword>
<dbReference type="Proteomes" id="UP000243084">
    <property type="component" value="Unassembled WGS sequence"/>
</dbReference>
<organism evidence="5 6">
    <name type="scientific">Geopseudomonas sagittaria</name>
    <dbReference type="NCBI Taxonomy" id="1135990"/>
    <lineage>
        <taxon>Bacteria</taxon>
        <taxon>Pseudomonadati</taxon>
        <taxon>Pseudomonadota</taxon>
        <taxon>Gammaproteobacteria</taxon>
        <taxon>Pseudomonadales</taxon>
        <taxon>Pseudomonadaceae</taxon>
        <taxon>Geopseudomonas</taxon>
    </lineage>
</organism>
<dbReference type="GO" id="GO:0016491">
    <property type="term" value="F:oxidoreductase activity"/>
    <property type="evidence" value="ECO:0007669"/>
    <property type="project" value="TreeGrafter"/>
</dbReference>
<feature type="repeat" description="TPR" evidence="2">
    <location>
        <begin position="658"/>
        <end position="691"/>
    </location>
</feature>
<dbReference type="PANTHER" id="PTHR35038:SF8">
    <property type="entry name" value="C-TYPE POLYHEME CYTOCHROME OMCC"/>
    <property type="match status" value="1"/>
</dbReference>
<dbReference type="Gene3D" id="1.25.40.10">
    <property type="entry name" value="Tetratricopeptide repeat domain"/>
    <property type="match status" value="2"/>
</dbReference>
<reference evidence="6" key="1">
    <citation type="submission" date="2016-10" db="EMBL/GenBank/DDBJ databases">
        <authorList>
            <person name="Varghese N."/>
            <person name="Submissions S."/>
        </authorList>
    </citation>
    <scope>NUCLEOTIDE SEQUENCE [LARGE SCALE GENOMIC DNA]</scope>
    <source>
        <strain evidence="6">JCM 18195</strain>
    </source>
</reference>
<dbReference type="SUPFAM" id="SSF48452">
    <property type="entry name" value="TPR-like"/>
    <property type="match status" value="1"/>
</dbReference>
<feature type="domain" description="Doubled CXXCH motif" evidence="3">
    <location>
        <begin position="344"/>
        <end position="368"/>
    </location>
</feature>
<dbReference type="SUPFAM" id="SSF48695">
    <property type="entry name" value="Multiheme cytochromes"/>
    <property type="match status" value="1"/>
</dbReference>
<evidence type="ECO:0000259" key="4">
    <source>
        <dbReference type="Pfam" id="PF13435"/>
    </source>
</evidence>
<evidence type="ECO:0000256" key="2">
    <source>
        <dbReference type="PROSITE-ProRule" id="PRU00339"/>
    </source>
</evidence>
<dbReference type="AlphaFoldDB" id="A0A1I5QWL5"/>
<dbReference type="Pfam" id="PF09699">
    <property type="entry name" value="Paired_CXXCH_1"/>
    <property type="match status" value="1"/>
</dbReference>